<evidence type="ECO:0000256" key="5">
    <source>
        <dbReference type="ARBA" id="ARBA00022771"/>
    </source>
</evidence>
<evidence type="ECO:0000256" key="7">
    <source>
        <dbReference type="ARBA" id="ARBA00023242"/>
    </source>
</evidence>
<evidence type="ECO:0000259" key="10">
    <source>
        <dbReference type="SMART" id="SM00709"/>
    </source>
</evidence>
<proteinExistence type="inferred from homology"/>
<keyword evidence="12" id="KW-1185">Reference proteome</keyword>
<dbReference type="Proteomes" id="UP000246991">
    <property type="component" value="Unassembled WGS sequence"/>
</dbReference>
<feature type="compositionally biased region" description="Basic and acidic residues" evidence="9">
    <location>
        <begin position="465"/>
        <end position="480"/>
    </location>
</feature>
<dbReference type="GO" id="GO:0005634">
    <property type="term" value="C:nucleus"/>
    <property type="evidence" value="ECO:0007669"/>
    <property type="project" value="UniProtKB-SubCell"/>
</dbReference>
<feature type="region of interest" description="Disordered" evidence="9">
    <location>
        <begin position="449"/>
        <end position="489"/>
    </location>
</feature>
<name>A0A317SHS0_9PEZI</name>
<dbReference type="Gene3D" id="2.20.25.420">
    <property type="entry name" value="ZPR1, zinc finger domain"/>
    <property type="match status" value="2"/>
</dbReference>
<dbReference type="GO" id="GO:0008270">
    <property type="term" value="F:zinc ion binding"/>
    <property type="evidence" value="ECO:0007669"/>
    <property type="project" value="UniProtKB-KW"/>
</dbReference>
<dbReference type="InterPro" id="IPR042451">
    <property type="entry name" value="ZPR1_A/B_dom"/>
</dbReference>
<reference evidence="11 12" key="1">
    <citation type="submission" date="2018-03" db="EMBL/GenBank/DDBJ databases">
        <title>Genomes of Pezizomycetes fungi and the evolution of truffles.</title>
        <authorList>
            <person name="Murat C."/>
            <person name="Payen T."/>
            <person name="Noel B."/>
            <person name="Kuo A."/>
            <person name="Martin F.M."/>
        </authorList>
    </citation>
    <scope>NUCLEOTIDE SEQUENCE [LARGE SCALE GENOMIC DNA]</scope>
    <source>
        <strain evidence="11">091103-1</strain>
    </source>
</reference>
<keyword evidence="7" id="KW-0539">Nucleus</keyword>
<feature type="domain" description="Zinc finger ZPR1-type" evidence="10">
    <location>
        <begin position="266"/>
        <end position="430"/>
    </location>
</feature>
<dbReference type="SMART" id="SM00709">
    <property type="entry name" value="Zpr1"/>
    <property type="match status" value="2"/>
</dbReference>
<dbReference type="Pfam" id="PF03367">
    <property type="entry name" value="Zn_ribbon_ZPR1"/>
    <property type="match status" value="2"/>
</dbReference>
<dbReference type="NCBIfam" id="TIGR00310">
    <property type="entry name" value="ZPR1_znf"/>
    <property type="match status" value="2"/>
</dbReference>
<dbReference type="FunFam" id="2.20.25.420:FF:000002">
    <property type="entry name" value="Zinc finger protein ZPR1"/>
    <property type="match status" value="1"/>
</dbReference>
<keyword evidence="4" id="KW-0677">Repeat</keyword>
<dbReference type="Gene3D" id="2.60.120.1040">
    <property type="entry name" value="ZPR1, A/B domain"/>
    <property type="match status" value="2"/>
</dbReference>
<evidence type="ECO:0000256" key="4">
    <source>
        <dbReference type="ARBA" id="ARBA00022737"/>
    </source>
</evidence>
<dbReference type="InterPro" id="IPR004457">
    <property type="entry name" value="Znf_ZPR1"/>
</dbReference>
<evidence type="ECO:0000256" key="9">
    <source>
        <dbReference type="SAM" id="MobiDB-lite"/>
    </source>
</evidence>
<sequence length="489" mass="54715">MTLKMSMTAPVDQKQDLFQDIGATVESVAGGAAGQVENDEDQTNIEEPQVVDNIESLCMNCHEQGTTRLLLTRIPFFREVVIMSFDCPHCHFRSNEIQSAGVIQERGCAYTFKVESKLDLDRQLVKSETCTAKFVELDLEIPAQRGQLTNIEGLLSLVLEDLAGDQPIRKRLQPDAYEKIEEFIKKGREMLDGDSFPFSIKLDDPAGNSWVEPKPDDARNKWVRQDYVRRPEQNAALGLADTTGDQAKGEEEEDVIRPDEVHTFPASCPSCARPCSTHMKMVEIPHFKEVVIMSTVCDDCGYKSNEVKTGGAVPSKGRIITLKVEDEDDLARDILKSETCALRCPELNLDLTPGTLGGRFTTLEGLLTQVYDDLHQRIWGDVHGESSDSLDKQTKDRWEEFFVGLKDAKSGKRKFTCVLDDPLAASYVQNLYAPDPDPQLAIVDVERTKEQEDDLGISDMVTEGYEEKEAAEQREREAKSLKSLGNPCN</sequence>
<evidence type="ECO:0000256" key="2">
    <source>
        <dbReference type="ARBA" id="ARBA00008354"/>
    </source>
</evidence>
<dbReference type="FunFam" id="2.60.120.1040:FF:000003">
    <property type="entry name" value="Zinc finger protein zpr1"/>
    <property type="match status" value="1"/>
</dbReference>
<dbReference type="FunFam" id="2.60.120.1040:FF:000001">
    <property type="entry name" value="Zinc finger protein ZPR1"/>
    <property type="match status" value="1"/>
</dbReference>
<dbReference type="InterPro" id="IPR040141">
    <property type="entry name" value="ZPR1"/>
</dbReference>
<feature type="domain" description="Zinc finger ZPR1-type" evidence="10">
    <location>
        <begin position="56"/>
        <end position="213"/>
    </location>
</feature>
<evidence type="ECO:0000256" key="3">
    <source>
        <dbReference type="ARBA" id="ARBA00022723"/>
    </source>
</evidence>
<evidence type="ECO:0000256" key="6">
    <source>
        <dbReference type="ARBA" id="ARBA00022833"/>
    </source>
</evidence>
<dbReference type="InterPro" id="IPR056180">
    <property type="entry name" value="ZPR1_jr_dom"/>
</dbReference>
<organism evidence="11 12">
    <name type="scientific">Tuber magnatum</name>
    <name type="common">white Piedmont truffle</name>
    <dbReference type="NCBI Taxonomy" id="42249"/>
    <lineage>
        <taxon>Eukaryota</taxon>
        <taxon>Fungi</taxon>
        <taxon>Dikarya</taxon>
        <taxon>Ascomycota</taxon>
        <taxon>Pezizomycotina</taxon>
        <taxon>Pezizomycetes</taxon>
        <taxon>Pezizales</taxon>
        <taxon>Tuberaceae</taxon>
        <taxon>Tuber</taxon>
    </lineage>
</organism>
<accession>A0A317SHS0</accession>
<evidence type="ECO:0000313" key="11">
    <source>
        <dbReference type="EMBL" id="PWW73933.1"/>
    </source>
</evidence>
<dbReference type="STRING" id="42249.A0A317SHS0"/>
<comment type="caution">
    <text evidence="11">The sequence shown here is derived from an EMBL/GenBank/DDBJ whole genome shotgun (WGS) entry which is preliminary data.</text>
</comment>
<comment type="similarity">
    <text evidence="2">Belongs to the ZPR1 family.</text>
</comment>
<evidence type="ECO:0000256" key="1">
    <source>
        <dbReference type="ARBA" id="ARBA00004123"/>
    </source>
</evidence>
<gene>
    <name evidence="11" type="ORF">C7212DRAFT_359129</name>
</gene>
<keyword evidence="5" id="KW-0863">Zinc-finger</keyword>
<evidence type="ECO:0000313" key="12">
    <source>
        <dbReference type="Proteomes" id="UP000246991"/>
    </source>
</evidence>
<dbReference type="Pfam" id="PF22794">
    <property type="entry name" value="jr-ZPR1"/>
    <property type="match status" value="2"/>
</dbReference>
<keyword evidence="6" id="KW-0862">Zinc</keyword>
<comment type="subcellular location">
    <subcellularLocation>
        <location evidence="1">Nucleus</location>
    </subcellularLocation>
</comment>
<keyword evidence="3" id="KW-0479">Metal-binding</keyword>
<dbReference type="EMBL" id="PYWC01000070">
    <property type="protein sequence ID" value="PWW73933.1"/>
    <property type="molecule type" value="Genomic_DNA"/>
</dbReference>
<dbReference type="PANTHER" id="PTHR10876:SF0">
    <property type="entry name" value="ZINC FINGER PROTEIN ZPR1"/>
    <property type="match status" value="1"/>
</dbReference>
<evidence type="ECO:0000256" key="8">
    <source>
        <dbReference type="ARBA" id="ARBA00054139"/>
    </source>
</evidence>
<dbReference type="AlphaFoldDB" id="A0A317SHS0"/>
<dbReference type="FunFam" id="2.20.25.420:FF:000001">
    <property type="entry name" value="Zinc finger protein ZPR1"/>
    <property type="match status" value="1"/>
</dbReference>
<dbReference type="OrthoDB" id="308464at2759"/>
<comment type="function">
    <text evidence="8">Acts as a protein folding chaperone for elongation factor 1-alpha.</text>
</comment>
<dbReference type="PANTHER" id="PTHR10876">
    <property type="entry name" value="ZINC FINGER PROTEIN ZPR1"/>
    <property type="match status" value="1"/>
</dbReference>
<protein>
    <submittedName>
        <fullName evidence="11">Zf-ZPR1-domain-containing protein</fullName>
    </submittedName>
</protein>
<dbReference type="InterPro" id="IPR042452">
    <property type="entry name" value="ZPR1_Znf1/2"/>
</dbReference>